<dbReference type="InterPro" id="IPR051678">
    <property type="entry name" value="AGP_Transferase"/>
</dbReference>
<dbReference type="Gene3D" id="3.90.1200.10">
    <property type="match status" value="1"/>
</dbReference>
<gene>
    <name evidence="2" type="ORF">OFY01_23905</name>
</gene>
<feature type="domain" description="Aminoglycoside phosphotransferase" evidence="1">
    <location>
        <begin position="34"/>
        <end position="253"/>
    </location>
</feature>
<sequence>MPPTPQPTGPTTAPTTEAVRRLVATLLPGRRAEVRPAGAGLVHDTWWVGTGHVLRLATSGSVSTRLRREVRLRDLLRPHVPVPVPSSVAAGEWAPGLAYTLDTRLPGETAEARDVTAGGEEDLAGLLSALRDIRTARVVPLGVPKVLPRSLDHLRREAGPAAQRLDEEGEFDAARLKQLTAHAVAQLGSGADAVLVHHDLKGEHLIVSPDGRVRGVLDWADAIVGDPAEDIAGLAVAVGARAAVRSATLAGYGARICLRGLWLARCDVLIRLAAVPRGPDTTGPRALPRTQLERAWEPILLELVSDG</sequence>
<evidence type="ECO:0000259" key="1">
    <source>
        <dbReference type="Pfam" id="PF01636"/>
    </source>
</evidence>
<comment type="caution">
    <text evidence="2">The sequence shown here is derived from an EMBL/GenBank/DDBJ whole genome shotgun (WGS) entry which is preliminary data.</text>
</comment>
<dbReference type="Pfam" id="PF01636">
    <property type="entry name" value="APH"/>
    <property type="match status" value="1"/>
</dbReference>
<dbReference type="PANTHER" id="PTHR21310:SF15">
    <property type="entry name" value="AMINOGLYCOSIDE PHOSPHOTRANSFERASE DOMAIN-CONTAINING PROTEIN"/>
    <property type="match status" value="1"/>
</dbReference>
<dbReference type="SUPFAM" id="SSF56112">
    <property type="entry name" value="Protein kinase-like (PK-like)"/>
    <property type="match status" value="1"/>
</dbReference>
<name>A0ABT3U212_9ACTN</name>
<dbReference type="Gene3D" id="3.30.200.20">
    <property type="entry name" value="Phosphorylase Kinase, domain 1"/>
    <property type="match status" value="1"/>
</dbReference>
<proteinExistence type="predicted"/>
<dbReference type="RefSeq" id="WP_266603186.1">
    <property type="nucleotide sequence ID" value="NZ_JAPHNL010000281.1"/>
</dbReference>
<dbReference type="Proteomes" id="UP001163064">
    <property type="component" value="Unassembled WGS sequence"/>
</dbReference>
<dbReference type="InterPro" id="IPR011009">
    <property type="entry name" value="Kinase-like_dom_sf"/>
</dbReference>
<dbReference type="InterPro" id="IPR002575">
    <property type="entry name" value="Aminoglycoside_PTrfase"/>
</dbReference>
<keyword evidence="3" id="KW-1185">Reference proteome</keyword>
<accession>A0ABT3U212</accession>
<evidence type="ECO:0000313" key="3">
    <source>
        <dbReference type="Proteomes" id="UP001163064"/>
    </source>
</evidence>
<evidence type="ECO:0000313" key="2">
    <source>
        <dbReference type="EMBL" id="MCX3062746.1"/>
    </source>
</evidence>
<protein>
    <submittedName>
        <fullName evidence="2">Aminoglycoside phosphotransferase family protein</fullName>
    </submittedName>
</protein>
<dbReference type="EMBL" id="JAPHNL010000281">
    <property type="protein sequence ID" value="MCX3062746.1"/>
    <property type="molecule type" value="Genomic_DNA"/>
</dbReference>
<reference evidence="2" key="1">
    <citation type="submission" date="2022-10" db="EMBL/GenBank/DDBJ databases">
        <title>Streptomyces beihaiensis sp. nov., a chitin degrading actinobacterium, isolated from shrimp pond soil.</title>
        <authorList>
            <person name="Xie J."/>
            <person name="Shen N."/>
        </authorList>
    </citation>
    <scope>NUCLEOTIDE SEQUENCE</scope>
    <source>
        <strain evidence="2">GXMU-J5</strain>
    </source>
</reference>
<organism evidence="2 3">
    <name type="scientific">Streptomyces beihaiensis</name>
    <dbReference type="NCBI Taxonomy" id="2984495"/>
    <lineage>
        <taxon>Bacteria</taxon>
        <taxon>Bacillati</taxon>
        <taxon>Actinomycetota</taxon>
        <taxon>Actinomycetes</taxon>
        <taxon>Kitasatosporales</taxon>
        <taxon>Streptomycetaceae</taxon>
        <taxon>Streptomyces</taxon>
    </lineage>
</organism>
<dbReference type="PANTHER" id="PTHR21310">
    <property type="entry name" value="AMINOGLYCOSIDE PHOSPHOTRANSFERASE-RELATED-RELATED"/>
    <property type="match status" value="1"/>
</dbReference>